<keyword evidence="2" id="KW-1185">Reference proteome</keyword>
<dbReference type="InterPro" id="IPR036412">
    <property type="entry name" value="HAD-like_sf"/>
</dbReference>
<dbReference type="SUPFAM" id="SSF56784">
    <property type="entry name" value="HAD-like"/>
    <property type="match status" value="1"/>
</dbReference>
<dbReference type="GO" id="GO:0016791">
    <property type="term" value="F:phosphatase activity"/>
    <property type="evidence" value="ECO:0007669"/>
    <property type="project" value="UniProtKB-ARBA"/>
</dbReference>
<dbReference type="InterPro" id="IPR006379">
    <property type="entry name" value="HAD-SF_hydro_IIB"/>
</dbReference>
<accession>A0A163JKK9</accession>
<dbReference type="SFLD" id="SFLDS00003">
    <property type="entry name" value="Haloacid_Dehalogenase"/>
    <property type="match status" value="1"/>
</dbReference>
<comment type="caution">
    <text evidence="1">The sequence shown here is derived from an EMBL/GenBank/DDBJ whole genome shotgun (WGS) entry which is preliminary data.</text>
</comment>
<reference evidence="1" key="1">
    <citation type="journal article" date="2016" name="Genome Announc.">
        <title>Draft genomes of two strains of Paenibacillus glucanolyticus with capability to degrade lignocellulose.</title>
        <authorList>
            <person name="Mathews S.L."/>
            <person name="Pawlak J."/>
            <person name="Grunden A.M."/>
        </authorList>
    </citation>
    <scope>NUCLEOTIDE SEQUENCE [LARGE SCALE GENOMIC DNA]</scope>
    <source>
        <strain evidence="1">SLM1</strain>
    </source>
</reference>
<dbReference type="PANTHER" id="PTHR10000:SF8">
    <property type="entry name" value="HAD SUPERFAMILY HYDROLASE-LIKE, TYPE 3"/>
    <property type="match status" value="1"/>
</dbReference>
<dbReference type="RefSeq" id="WP_006207858.1">
    <property type="nucleotide sequence ID" value="NZ_CP147845.1"/>
</dbReference>
<protein>
    <recommendedName>
        <fullName evidence="3">Hydrolase</fullName>
    </recommendedName>
</protein>
<dbReference type="SFLD" id="SFLDG01140">
    <property type="entry name" value="C2.B:_Phosphomannomutase_and_P"/>
    <property type="match status" value="1"/>
</dbReference>
<dbReference type="GO" id="GO:0000287">
    <property type="term" value="F:magnesium ion binding"/>
    <property type="evidence" value="ECO:0007669"/>
    <property type="project" value="TreeGrafter"/>
</dbReference>
<dbReference type="AlphaFoldDB" id="A0A163JKK9"/>
<sequence>MRDIRLIVSDLDGTLLSPDHSLSEHVAGTIRQYVKEGGLFTVATGRPYRTAMPVIQELGIDIPVILSNGAVLAEGGRVLERYCLSVKNIADMLLDFHLMGLSVLLFREHEIQTFARTEEIEAYEHKERVSCSVISARSSRWTAGELEKVILIGNLLAFNTVWDRWESVHRHAVSPFQSEADYVELVSGQVSKGFMLQRLSRTLGIEAGRIMAIGNQMNDLSMLQLAGIGVSVANSPIELQMASDYVSQASYGEGVIEAINRFVHGGKGIWKYGDWPIEDIR</sequence>
<proteinExistence type="predicted"/>
<evidence type="ECO:0000313" key="2">
    <source>
        <dbReference type="Proteomes" id="UP000076796"/>
    </source>
</evidence>
<dbReference type="Proteomes" id="UP000076796">
    <property type="component" value="Unassembled WGS sequence"/>
</dbReference>
<dbReference type="GO" id="GO:0005829">
    <property type="term" value="C:cytosol"/>
    <property type="evidence" value="ECO:0007669"/>
    <property type="project" value="TreeGrafter"/>
</dbReference>
<dbReference type="STRING" id="59843.A3958_11815"/>
<dbReference type="PROSITE" id="PS01228">
    <property type="entry name" value="COF_1"/>
    <property type="match status" value="1"/>
</dbReference>
<gene>
    <name evidence="1" type="ORF">AWU65_12275</name>
</gene>
<name>A0A163JKK9_9BACL</name>
<dbReference type="Gene3D" id="3.40.50.1000">
    <property type="entry name" value="HAD superfamily/HAD-like"/>
    <property type="match status" value="1"/>
</dbReference>
<evidence type="ECO:0008006" key="3">
    <source>
        <dbReference type="Google" id="ProtNLM"/>
    </source>
</evidence>
<dbReference type="GeneID" id="97558026"/>
<dbReference type="EMBL" id="LWMH01000001">
    <property type="protein sequence ID" value="KZS46639.1"/>
    <property type="molecule type" value="Genomic_DNA"/>
</dbReference>
<organism evidence="1 2">
    <name type="scientific">Paenibacillus glucanolyticus</name>
    <dbReference type="NCBI Taxonomy" id="59843"/>
    <lineage>
        <taxon>Bacteria</taxon>
        <taxon>Bacillati</taxon>
        <taxon>Bacillota</taxon>
        <taxon>Bacilli</taxon>
        <taxon>Bacillales</taxon>
        <taxon>Paenibacillaceae</taxon>
        <taxon>Paenibacillus</taxon>
    </lineage>
</organism>
<dbReference type="NCBIfam" id="TIGR00099">
    <property type="entry name" value="Cof-subfamily"/>
    <property type="match status" value="1"/>
</dbReference>
<dbReference type="Pfam" id="PF08282">
    <property type="entry name" value="Hydrolase_3"/>
    <property type="match status" value="1"/>
</dbReference>
<dbReference type="PANTHER" id="PTHR10000">
    <property type="entry name" value="PHOSPHOSERINE PHOSPHATASE"/>
    <property type="match status" value="1"/>
</dbReference>
<dbReference type="InterPro" id="IPR000150">
    <property type="entry name" value="Cof"/>
</dbReference>
<evidence type="ECO:0000313" key="1">
    <source>
        <dbReference type="EMBL" id="KZS46639.1"/>
    </source>
</evidence>
<dbReference type="Gene3D" id="3.30.1240.10">
    <property type="match status" value="1"/>
</dbReference>
<dbReference type="InterPro" id="IPR023214">
    <property type="entry name" value="HAD_sf"/>
</dbReference>
<dbReference type="NCBIfam" id="TIGR01484">
    <property type="entry name" value="HAD-SF-IIB"/>
    <property type="match status" value="1"/>
</dbReference>